<keyword evidence="2" id="KW-1185">Reference proteome</keyword>
<dbReference type="Gene3D" id="2.60.40.1180">
    <property type="entry name" value="Golgi alpha-mannosidase II"/>
    <property type="match status" value="1"/>
</dbReference>
<evidence type="ECO:0000313" key="1">
    <source>
        <dbReference type="EMBL" id="RUR84104.1"/>
    </source>
</evidence>
<dbReference type="InterPro" id="IPR017853">
    <property type="entry name" value="GH"/>
</dbReference>
<dbReference type="PANTHER" id="PTHR43576">
    <property type="entry name" value="ALPHA-L-ARABINOFURANOSIDASE C-RELATED"/>
    <property type="match status" value="1"/>
</dbReference>
<dbReference type="AlphaFoldDB" id="A0A433NM10"/>
<accession>A0A433NM10</accession>
<dbReference type="Proteomes" id="UP000268857">
    <property type="component" value="Unassembled WGS sequence"/>
</dbReference>
<dbReference type="Gene3D" id="3.20.20.80">
    <property type="entry name" value="Glycosidases"/>
    <property type="match status" value="1"/>
</dbReference>
<comment type="caution">
    <text evidence="1">The sequence shown here is derived from an EMBL/GenBank/DDBJ whole genome shotgun (WGS) entry which is preliminary data.</text>
</comment>
<proteinExistence type="predicted"/>
<evidence type="ECO:0008006" key="3">
    <source>
        <dbReference type="Google" id="ProtNLM"/>
    </source>
</evidence>
<dbReference type="GO" id="GO:0000272">
    <property type="term" value="P:polysaccharide catabolic process"/>
    <property type="evidence" value="ECO:0007669"/>
    <property type="project" value="TreeGrafter"/>
</dbReference>
<dbReference type="InterPro" id="IPR008979">
    <property type="entry name" value="Galactose-bd-like_sf"/>
</dbReference>
<dbReference type="InterPro" id="IPR013780">
    <property type="entry name" value="Glyco_hydro_b"/>
</dbReference>
<name>A0A433NM10_CHLFR</name>
<protein>
    <recommendedName>
        <fullName evidence="3">Alpha-L-arabinofuranosidase</fullName>
    </recommendedName>
</protein>
<reference evidence="1 2" key="1">
    <citation type="journal article" date="2019" name="Genome Biol. Evol.">
        <title>Day and night: Metabolic profiles and evolutionary relationships of six axenic non-marine cyanobacteria.</title>
        <authorList>
            <person name="Will S.E."/>
            <person name="Henke P."/>
            <person name="Boedeker C."/>
            <person name="Huang S."/>
            <person name="Brinkmann H."/>
            <person name="Rohde M."/>
            <person name="Jarek M."/>
            <person name="Friedl T."/>
            <person name="Seufert S."/>
            <person name="Schumacher M."/>
            <person name="Overmann J."/>
            <person name="Neumann-Schaal M."/>
            <person name="Petersen J."/>
        </authorList>
    </citation>
    <scope>NUCLEOTIDE SEQUENCE [LARGE SCALE GENOMIC DNA]</scope>
    <source>
        <strain evidence="1 2">PCC 6912</strain>
    </source>
</reference>
<gene>
    <name evidence="1" type="ORF">PCC6912_16980</name>
</gene>
<sequence length="697" mass="76610">MKLTKWVELFVKSRRNKSLFLGKKVKTLRSSNRKINLVKNRFWKSFCKGSRTFLITLSCYALFLNCHAFFLPTRAASIPPNLEIYNDSLVNGWVDYGWANRDYSDTSIVHNGNNSISITAAPYEGIHLHHAAFDTSGYTALTFWIHGGSVGGQRLLVGGILSGKGQASYELSPLLPGVWQEVTISLSKLGVADKPDLDGFYIKDVSGTSSSTYYLDNISLTAVEAPSVVDINVDGSQILQKVDNRLFGLNSGAWESSFTSSDNTSLLKEIDNKILRFPGGSLSDIYHWSNSTTLEKDETTTQPLPFDKFAKGAIEAGNQAFITVNYGSGTSAEAAKWVRYSNKTKGYGFKYWEIGNESYGSWEYDTNERSHDPYTYAVKAKNYISKMKAQDPTIKVGVVVTTGEDSYANYTDHPATNSRTGQIHNGWTPVMLSTLKSLDVTPDFVIYHKYIHGPGQENDATLLQSAQSWTVDIANLRAMLSDYLGTAGDGVEIVATEHNSVWSPPTGKQATSLVNGLFLADSIGQALQTELKGLLWWLMRATPETDGNNSASLYGWRQHGGYGILSQQSTGYERYPTFYIYKLLSKFARQGDGVVKVKSNYALVSAYAVKRTNGTLSLLIINKSPTEAFNTNISISEYSPSNTATVYSYGIPQDEAARTGIGSPDIAQTTISNAGSSFSFQIAPYSASLISLRTTTQ</sequence>
<dbReference type="SUPFAM" id="SSF49785">
    <property type="entry name" value="Galactose-binding domain-like"/>
    <property type="match status" value="1"/>
</dbReference>
<dbReference type="SUPFAM" id="SSF51445">
    <property type="entry name" value="(Trans)glycosidases"/>
    <property type="match status" value="1"/>
</dbReference>
<dbReference type="RefSeq" id="WP_016873517.1">
    <property type="nucleotide sequence ID" value="NZ_RSCJ01000005.1"/>
</dbReference>
<evidence type="ECO:0000313" key="2">
    <source>
        <dbReference type="Proteomes" id="UP000268857"/>
    </source>
</evidence>
<dbReference type="EMBL" id="RSCJ01000005">
    <property type="protein sequence ID" value="RUR84104.1"/>
    <property type="molecule type" value="Genomic_DNA"/>
</dbReference>
<organism evidence="1 2">
    <name type="scientific">Chlorogloeopsis fritschii PCC 6912</name>
    <dbReference type="NCBI Taxonomy" id="211165"/>
    <lineage>
        <taxon>Bacteria</taxon>
        <taxon>Bacillati</taxon>
        <taxon>Cyanobacteriota</taxon>
        <taxon>Cyanophyceae</taxon>
        <taxon>Nostocales</taxon>
        <taxon>Chlorogloeopsidaceae</taxon>
        <taxon>Chlorogloeopsis</taxon>
    </lineage>
</organism>
<dbReference type="STRING" id="211165.GCA_000317285_00958"/>
<dbReference type="PANTHER" id="PTHR43576:SF3">
    <property type="entry name" value="ALPHA-L-ARABINOFURANOSIDASE C"/>
    <property type="match status" value="1"/>
</dbReference>